<evidence type="ECO:0000256" key="1">
    <source>
        <dbReference type="ARBA" id="ARBA00001968"/>
    </source>
</evidence>
<dbReference type="AlphaFoldDB" id="A0A6J2YV49"/>
<reference evidence="5" key="1">
    <citation type="submission" date="2025-08" db="UniProtKB">
        <authorList>
            <consortium name="RefSeq"/>
        </authorList>
    </citation>
    <scope>IDENTIFICATION</scope>
    <source>
        <tissue evidence="5">Gonads</tissue>
    </source>
</reference>
<accession>A0A6J2YV49</accession>
<evidence type="ECO:0000259" key="3">
    <source>
        <dbReference type="Pfam" id="PF13359"/>
    </source>
</evidence>
<organism evidence="4 5">
    <name type="scientific">Sitophilus oryzae</name>
    <name type="common">Rice weevil</name>
    <name type="synonym">Curculio oryzae</name>
    <dbReference type="NCBI Taxonomy" id="7048"/>
    <lineage>
        <taxon>Eukaryota</taxon>
        <taxon>Metazoa</taxon>
        <taxon>Ecdysozoa</taxon>
        <taxon>Arthropoda</taxon>
        <taxon>Hexapoda</taxon>
        <taxon>Insecta</taxon>
        <taxon>Pterygota</taxon>
        <taxon>Neoptera</taxon>
        <taxon>Endopterygota</taxon>
        <taxon>Coleoptera</taxon>
        <taxon>Polyphaga</taxon>
        <taxon>Cucujiformia</taxon>
        <taxon>Curculionidae</taxon>
        <taxon>Dryophthorinae</taxon>
        <taxon>Sitophilus</taxon>
    </lineage>
</organism>
<dbReference type="KEGG" id="soy:115890934"/>
<name>A0A6J2YV49_SITOR</name>
<dbReference type="RefSeq" id="XP_030767159.1">
    <property type="nucleotide sequence ID" value="XM_030911299.1"/>
</dbReference>
<evidence type="ECO:0000256" key="2">
    <source>
        <dbReference type="ARBA" id="ARBA00022723"/>
    </source>
</evidence>
<sequence length="205" mass="23656">MVDADYCFTYIDIGANGRASDSAIFRDSTLNIAMENNTLNMPENSVIVGDDAFLLRTNLMKLYSKSQLNNTERIFKHRLSRARRVSENAFGILVWRFRIFSRPIQLKETIVDDVILAACSLHKWLRKSSPNTYFPENAVDREDLNTGNITFGQWRNHVDNLPSVSHLGSDNYKSSAEEVRRTYAKYFTQENPLPWQWKKVGLELA</sequence>
<dbReference type="InterPro" id="IPR027806">
    <property type="entry name" value="HARBI1_dom"/>
</dbReference>
<feature type="domain" description="DDE Tnp4" evidence="3">
    <location>
        <begin position="2"/>
        <end position="122"/>
    </location>
</feature>
<keyword evidence="2" id="KW-0479">Metal-binding</keyword>
<dbReference type="OrthoDB" id="10051449at2759"/>
<dbReference type="Pfam" id="PF13359">
    <property type="entry name" value="DDE_Tnp_4"/>
    <property type="match status" value="1"/>
</dbReference>
<comment type="cofactor">
    <cofactor evidence="1">
        <name>a divalent metal cation</name>
        <dbReference type="ChEBI" id="CHEBI:60240"/>
    </cofactor>
</comment>
<keyword evidence="4" id="KW-1185">Reference proteome</keyword>
<evidence type="ECO:0000313" key="4">
    <source>
        <dbReference type="Proteomes" id="UP000504635"/>
    </source>
</evidence>
<dbReference type="Proteomes" id="UP000504635">
    <property type="component" value="Unplaced"/>
</dbReference>
<dbReference type="InParanoid" id="A0A6J2YV49"/>
<proteinExistence type="predicted"/>
<evidence type="ECO:0000313" key="5">
    <source>
        <dbReference type="RefSeq" id="XP_030767159.1"/>
    </source>
</evidence>
<dbReference type="GO" id="GO:0046872">
    <property type="term" value="F:metal ion binding"/>
    <property type="evidence" value="ECO:0007669"/>
    <property type="project" value="UniProtKB-KW"/>
</dbReference>
<protein>
    <submittedName>
        <fullName evidence="5">Uncharacterized protein LOC115890934</fullName>
    </submittedName>
</protein>
<dbReference type="GeneID" id="115890934"/>
<gene>
    <name evidence="5" type="primary">LOC115890934</name>
</gene>